<dbReference type="EMBL" id="JH930468">
    <property type="protein sequence ID" value="EKM61446.1"/>
    <property type="molecule type" value="Genomic_DNA"/>
</dbReference>
<dbReference type="AlphaFoldDB" id="K5VEK7"/>
<dbReference type="Pfam" id="PF13391">
    <property type="entry name" value="HNH_2"/>
    <property type="match status" value="1"/>
</dbReference>
<sequence>MWVYTCHNDIHDYKLKKKIINATSNGLTLRADLHQLFDQHCFIFAVKDGDVLVHFLFPVNNAAYVKDAPLAVPENVPAELMYSRFALSILEQLDSSALDGLRLVPPIRVEDGNMASATKKRGKSISQPPSADTAQIPESIGAW</sequence>
<keyword evidence="4" id="KW-1185">Reference proteome</keyword>
<organism evidence="3 4">
    <name type="scientific">Phanerochaete carnosa (strain HHB-10118-sp)</name>
    <name type="common">White-rot fungus</name>
    <name type="synonym">Peniophora carnosa</name>
    <dbReference type="NCBI Taxonomy" id="650164"/>
    <lineage>
        <taxon>Eukaryota</taxon>
        <taxon>Fungi</taxon>
        <taxon>Dikarya</taxon>
        <taxon>Basidiomycota</taxon>
        <taxon>Agaricomycotina</taxon>
        <taxon>Agaricomycetes</taxon>
        <taxon>Polyporales</taxon>
        <taxon>Phanerochaetaceae</taxon>
        <taxon>Phanerochaete</taxon>
    </lineage>
</organism>
<accession>K5VEK7</accession>
<proteinExistence type="predicted"/>
<reference evidence="3 4" key="1">
    <citation type="journal article" date="2012" name="BMC Genomics">
        <title>Comparative genomics of the white-rot fungi, Phanerochaete carnosa and P. chrysosporium, to elucidate the genetic basis of the distinct wood types they colonize.</title>
        <authorList>
            <person name="Suzuki H."/>
            <person name="MacDonald J."/>
            <person name="Syed K."/>
            <person name="Salamov A."/>
            <person name="Hori C."/>
            <person name="Aerts A."/>
            <person name="Henrissat B."/>
            <person name="Wiebenga A."/>
            <person name="vanKuyk P.A."/>
            <person name="Barry K."/>
            <person name="Lindquist E."/>
            <person name="LaButti K."/>
            <person name="Lapidus A."/>
            <person name="Lucas S."/>
            <person name="Coutinho P."/>
            <person name="Gong Y."/>
            <person name="Samejima M."/>
            <person name="Mahadevan R."/>
            <person name="Abou-Zaid M."/>
            <person name="de Vries R.P."/>
            <person name="Igarashi K."/>
            <person name="Yadav J.S."/>
            <person name="Grigoriev I.V."/>
            <person name="Master E.R."/>
        </authorList>
    </citation>
    <scope>NUCLEOTIDE SEQUENCE [LARGE SCALE GENOMIC DNA]</scope>
    <source>
        <strain evidence="3 4">HHB-10118-sp</strain>
    </source>
</reference>
<protein>
    <recommendedName>
        <fullName evidence="2">HNH nuclease domain-containing protein</fullName>
    </recommendedName>
</protein>
<dbReference type="OrthoDB" id="2757936at2759"/>
<dbReference type="HOGENOM" id="CLU_1806888_0_0_1"/>
<dbReference type="GeneID" id="18914248"/>
<dbReference type="InterPro" id="IPR003615">
    <property type="entry name" value="HNH_nuc"/>
</dbReference>
<gene>
    <name evidence="3" type="ORF">PHACADRAFT_248058</name>
</gene>
<evidence type="ECO:0000259" key="2">
    <source>
        <dbReference type="Pfam" id="PF13391"/>
    </source>
</evidence>
<evidence type="ECO:0000313" key="4">
    <source>
        <dbReference type="Proteomes" id="UP000008370"/>
    </source>
</evidence>
<feature type="domain" description="HNH nuclease" evidence="2">
    <location>
        <begin position="7"/>
        <end position="44"/>
    </location>
</feature>
<dbReference type="InParanoid" id="K5VEK7"/>
<name>K5VEK7_PHACS</name>
<feature type="region of interest" description="Disordered" evidence="1">
    <location>
        <begin position="115"/>
        <end position="143"/>
    </location>
</feature>
<feature type="compositionally biased region" description="Polar residues" evidence="1">
    <location>
        <begin position="124"/>
        <end position="133"/>
    </location>
</feature>
<evidence type="ECO:0000256" key="1">
    <source>
        <dbReference type="SAM" id="MobiDB-lite"/>
    </source>
</evidence>
<dbReference type="KEGG" id="pco:PHACADRAFT_248058"/>
<dbReference type="RefSeq" id="XP_007390860.1">
    <property type="nucleotide sequence ID" value="XM_007390798.1"/>
</dbReference>
<evidence type="ECO:0000313" key="3">
    <source>
        <dbReference type="EMBL" id="EKM61446.1"/>
    </source>
</evidence>
<dbReference type="Proteomes" id="UP000008370">
    <property type="component" value="Unassembled WGS sequence"/>
</dbReference>